<evidence type="ECO:0000256" key="11">
    <source>
        <dbReference type="SAM" id="SignalP"/>
    </source>
</evidence>
<feature type="compositionally biased region" description="Polar residues" evidence="10">
    <location>
        <begin position="355"/>
        <end position="365"/>
    </location>
</feature>
<dbReference type="GO" id="GO:0050482">
    <property type="term" value="P:arachidonate secretion"/>
    <property type="evidence" value="ECO:0007669"/>
    <property type="project" value="InterPro"/>
</dbReference>
<dbReference type="GO" id="GO:0004623">
    <property type="term" value="F:phospholipase A2 activity"/>
    <property type="evidence" value="ECO:0007669"/>
    <property type="project" value="UniProtKB-EC"/>
</dbReference>
<reference evidence="13" key="1">
    <citation type="submission" date="2025-08" db="UniProtKB">
        <authorList>
            <consortium name="Ensembl"/>
        </authorList>
    </citation>
    <scope>IDENTIFICATION</scope>
</reference>
<dbReference type="Gene3D" id="1.20.90.10">
    <property type="entry name" value="Phospholipase A2 domain"/>
    <property type="match status" value="1"/>
</dbReference>
<evidence type="ECO:0000256" key="1">
    <source>
        <dbReference type="ARBA" id="ARBA00001913"/>
    </source>
</evidence>
<dbReference type="EC" id="3.1.1.4" evidence="3"/>
<evidence type="ECO:0000256" key="7">
    <source>
        <dbReference type="ARBA" id="ARBA00022837"/>
    </source>
</evidence>
<keyword evidence="11" id="KW-0732">Signal</keyword>
<dbReference type="GO" id="GO:0046872">
    <property type="term" value="F:metal ion binding"/>
    <property type="evidence" value="ECO:0007669"/>
    <property type="project" value="UniProtKB-KW"/>
</dbReference>
<feature type="region of interest" description="Disordered" evidence="10">
    <location>
        <begin position="308"/>
        <end position="411"/>
    </location>
</feature>
<feature type="chain" id="PRO_5034935741" description="phospholipase A2" evidence="11">
    <location>
        <begin position="27"/>
        <end position="628"/>
    </location>
</feature>
<dbReference type="Ensembl" id="ENSSLUT00000036583.1">
    <property type="protein sequence ID" value="ENSSLUP00000035482.1"/>
    <property type="gene ID" value="ENSSLUG00000015822.1"/>
</dbReference>
<dbReference type="Pfam" id="PF05826">
    <property type="entry name" value="Phospholip_A2_2"/>
    <property type="match status" value="1"/>
</dbReference>
<dbReference type="GO" id="GO:0005576">
    <property type="term" value="C:extracellular region"/>
    <property type="evidence" value="ECO:0007669"/>
    <property type="project" value="UniProtKB-SubCell"/>
</dbReference>
<feature type="compositionally biased region" description="Polar residues" evidence="10">
    <location>
        <begin position="390"/>
        <end position="410"/>
    </location>
</feature>
<evidence type="ECO:0000256" key="4">
    <source>
        <dbReference type="ARBA" id="ARBA00022525"/>
    </source>
</evidence>
<dbReference type="InterPro" id="IPR036444">
    <property type="entry name" value="PLipase_A2_dom_sf"/>
</dbReference>
<reference evidence="13" key="2">
    <citation type="submission" date="2025-09" db="UniProtKB">
        <authorList>
            <consortium name="Ensembl"/>
        </authorList>
    </citation>
    <scope>IDENTIFICATION</scope>
</reference>
<comment type="subcellular location">
    <subcellularLocation>
        <location evidence="2">Secreted</location>
    </subcellularLocation>
</comment>
<keyword evidence="4" id="KW-0964">Secreted</keyword>
<organism evidence="13 14">
    <name type="scientific">Sander lucioperca</name>
    <name type="common">Pike-perch</name>
    <name type="synonym">Perca lucioperca</name>
    <dbReference type="NCBI Taxonomy" id="283035"/>
    <lineage>
        <taxon>Eukaryota</taxon>
        <taxon>Metazoa</taxon>
        <taxon>Chordata</taxon>
        <taxon>Craniata</taxon>
        <taxon>Vertebrata</taxon>
        <taxon>Euteleostomi</taxon>
        <taxon>Actinopterygii</taxon>
        <taxon>Neopterygii</taxon>
        <taxon>Teleostei</taxon>
        <taxon>Neoteleostei</taxon>
        <taxon>Acanthomorphata</taxon>
        <taxon>Eupercaria</taxon>
        <taxon>Perciformes</taxon>
        <taxon>Percoidei</taxon>
        <taxon>Percidae</taxon>
        <taxon>Luciopercinae</taxon>
        <taxon>Sander</taxon>
    </lineage>
</organism>
<feature type="signal peptide" evidence="11">
    <location>
        <begin position="1"/>
        <end position="26"/>
    </location>
</feature>
<evidence type="ECO:0000256" key="8">
    <source>
        <dbReference type="ARBA" id="ARBA00023098"/>
    </source>
</evidence>
<dbReference type="GeneTree" id="ENSGT00940000165179"/>
<comment type="cofactor">
    <cofactor evidence="1">
        <name>Ca(2+)</name>
        <dbReference type="ChEBI" id="CHEBI:29108"/>
    </cofactor>
</comment>
<accession>A0A8C9ZE65</accession>
<dbReference type="AlphaFoldDB" id="A0A8C9ZE65"/>
<evidence type="ECO:0000256" key="3">
    <source>
        <dbReference type="ARBA" id="ARBA00013278"/>
    </source>
</evidence>
<dbReference type="PANTHER" id="PTHR12253">
    <property type="entry name" value="RH14732P"/>
    <property type="match status" value="1"/>
</dbReference>
<evidence type="ECO:0000259" key="12">
    <source>
        <dbReference type="Pfam" id="PF05826"/>
    </source>
</evidence>
<dbReference type="Proteomes" id="UP000694568">
    <property type="component" value="Unplaced"/>
</dbReference>
<evidence type="ECO:0000256" key="2">
    <source>
        <dbReference type="ARBA" id="ARBA00004613"/>
    </source>
</evidence>
<dbReference type="SUPFAM" id="SSF48619">
    <property type="entry name" value="Phospholipase A2, PLA2"/>
    <property type="match status" value="1"/>
</dbReference>
<name>A0A8C9ZE65_SANLU</name>
<evidence type="ECO:0000256" key="5">
    <source>
        <dbReference type="ARBA" id="ARBA00022723"/>
    </source>
</evidence>
<dbReference type="CDD" id="cd04704">
    <property type="entry name" value="PLA2_bee_venom_like"/>
    <property type="match status" value="1"/>
</dbReference>
<feature type="compositionally biased region" description="Basic and acidic residues" evidence="10">
    <location>
        <begin position="309"/>
        <end position="321"/>
    </location>
</feature>
<dbReference type="GO" id="GO:0006644">
    <property type="term" value="P:phospholipid metabolic process"/>
    <property type="evidence" value="ECO:0007669"/>
    <property type="project" value="InterPro"/>
</dbReference>
<evidence type="ECO:0000313" key="14">
    <source>
        <dbReference type="Proteomes" id="UP000694568"/>
    </source>
</evidence>
<keyword evidence="8" id="KW-0443">Lipid metabolism</keyword>
<feature type="domain" description="Phospholipase A2-like central" evidence="12">
    <location>
        <begin position="148"/>
        <end position="242"/>
    </location>
</feature>
<evidence type="ECO:0000313" key="13">
    <source>
        <dbReference type="Ensembl" id="ENSSLUP00000035482.1"/>
    </source>
</evidence>
<sequence length="628" mass="70546">LSPGYRLHVCLLQVVSTLSLLILSKAQPVVGSGLSCLRSSPAAAHDGHTRVTFLREDAAGVRALFLSLWSEDARPVKCKVNTDPLVTETYRRLCNRSHEVTRRFNISALLARDARFCAHVSSAAPKLSRRTRREETAGRARRKRAWTFPGTLWCGTGSKALGYEQLGMFEKADGCCREHDHCLHIIPSFTVNYGVFNSHFFTVSHCHCDQRFRQCLLGVNDTISSMVGYSFFNILRVPCFELKQQRRCTEMSWWGTCKVTKKAPYAVFKRPLRYSTSDVTSKHRDNTESNTLTSSEKQRIIINPHRTSPKIEHGCFRDSPRGDPFFLRRTKEKGCKRNRKPYTAAPTTPSTNASLFNTSQSSALMPNNKRVGRKKSTRNRLSAYPKHRSQVQPQTPRNSHPQATSVTQQPAIHLHSKEAVTAATKTGKKGKKSPKQSRCCGVRMPLRGDSFQPRCLSCLTDVTPTPYGFPINQRNQTTAGTLRLDQTTEMAKRDTLERLWSTATSATPLLCGSLKHLDECKYKIHPLEKKFDLQNMESETFFPHICMYSHKQMSQMISLLNRSNITDGASCMSQASGSKITRCSTCIQEILASFCPVGGSGNASSIFVYRLRFHPVFIATQTTILGDC</sequence>
<evidence type="ECO:0000256" key="6">
    <source>
        <dbReference type="ARBA" id="ARBA00022801"/>
    </source>
</evidence>
<protein>
    <recommendedName>
        <fullName evidence="3">phospholipase A2</fullName>
        <ecNumber evidence="3">3.1.1.4</ecNumber>
    </recommendedName>
</protein>
<keyword evidence="14" id="KW-1185">Reference proteome</keyword>
<keyword evidence="5" id="KW-0479">Metal-binding</keyword>
<feature type="compositionally biased region" description="Low complexity" evidence="10">
    <location>
        <begin position="343"/>
        <end position="354"/>
    </location>
</feature>
<dbReference type="FunFam" id="1.20.90.10:FF:000002">
    <property type="entry name" value="Phospholipase A2 group III"/>
    <property type="match status" value="1"/>
</dbReference>
<dbReference type="InterPro" id="IPR016090">
    <property type="entry name" value="PLA2-like_dom"/>
</dbReference>
<feature type="compositionally biased region" description="Basic residues" evidence="10">
    <location>
        <begin position="328"/>
        <end position="340"/>
    </location>
</feature>
<keyword evidence="9" id="KW-1015">Disulfide bond</keyword>
<evidence type="ECO:0000256" key="10">
    <source>
        <dbReference type="SAM" id="MobiDB-lite"/>
    </source>
</evidence>
<keyword evidence="6" id="KW-0378">Hydrolase</keyword>
<evidence type="ECO:0000256" key="9">
    <source>
        <dbReference type="ARBA" id="ARBA00023157"/>
    </source>
</evidence>
<keyword evidence="7" id="KW-0106">Calcium</keyword>
<proteinExistence type="predicted"/>